<dbReference type="Gene3D" id="3.40.50.300">
    <property type="entry name" value="P-loop containing nucleotide triphosphate hydrolases"/>
    <property type="match status" value="1"/>
</dbReference>
<dbReference type="InterPro" id="IPR027417">
    <property type="entry name" value="P-loop_NTPase"/>
</dbReference>
<dbReference type="PANTHER" id="PTHR42957">
    <property type="entry name" value="HELICASE MJ1565-RELATED"/>
    <property type="match status" value="1"/>
</dbReference>
<dbReference type="EMBL" id="BARS01058456">
    <property type="protein sequence ID" value="GAG48561.1"/>
    <property type="molecule type" value="Genomic_DNA"/>
</dbReference>
<gene>
    <name evidence="1" type="ORF">S01H1_85238</name>
</gene>
<evidence type="ECO:0008006" key="2">
    <source>
        <dbReference type="Google" id="ProtNLM"/>
    </source>
</evidence>
<proteinExistence type="predicted"/>
<dbReference type="AlphaFoldDB" id="X0ZJU4"/>
<feature type="non-terminal residue" evidence="1">
    <location>
        <position position="1"/>
    </location>
</feature>
<evidence type="ECO:0000313" key="1">
    <source>
        <dbReference type="EMBL" id="GAG48561.1"/>
    </source>
</evidence>
<accession>X0ZJU4</accession>
<feature type="non-terminal residue" evidence="1">
    <location>
        <position position="99"/>
    </location>
</feature>
<dbReference type="InterPro" id="IPR008571">
    <property type="entry name" value="HerA-like"/>
</dbReference>
<name>X0ZJU4_9ZZZZ</name>
<protein>
    <recommendedName>
        <fullName evidence="2">Helicase HerA central domain-containing protein</fullName>
    </recommendedName>
</protein>
<comment type="caution">
    <text evidence="1">The sequence shown here is derived from an EMBL/GenBank/DDBJ whole genome shotgun (WGS) entry which is preliminary data.</text>
</comment>
<sequence length="99" mass="11515">ELLYLKEYFEECQKGQNHQVVIIDLNLLASEILENITALLGRLILEFLQRVAKYDKDLRGKFPVVLVLEEAHNYIPEKTKGDNESVSKIVFERIAREGR</sequence>
<dbReference type="PANTHER" id="PTHR42957:SF1">
    <property type="entry name" value="HELICASE MJ1565-RELATED"/>
    <property type="match status" value="1"/>
</dbReference>
<organism evidence="1">
    <name type="scientific">marine sediment metagenome</name>
    <dbReference type="NCBI Taxonomy" id="412755"/>
    <lineage>
        <taxon>unclassified sequences</taxon>
        <taxon>metagenomes</taxon>
        <taxon>ecological metagenomes</taxon>
    </lineage>
</organism>
<reference evidence="1" key="1">
    <citation type="journal article" date="2014" name="Front. Microbiol.">
        <title>High frequency of phylogenetically diverse reductive dehalogenase-homologous genes in deep subseafloor sedimentary metagenomes.</title>
        <authorList>
            <person name="Kawai M."/>
            <person name="Futagami T."/>
            <person name="Toyoda A."/>
            <person name="Takaki Y."/>
            <person name="Nishi S."/>
            <person name="Hori S."/>
            <person name="Arai W."/>
            <person name="Tsubouchi T."/>
            <person name="Morono Y."/>
            <person name="Uchiyama I."/>
            <person name="Ito T."/>
            <person name="Fujiyama A."/>
            <person name="Inagaki F."/>
            <person name="Takami H."/>
        </authorList>
    </citation>
    <scope>NUCLEOTIDE SEQUENCE</scope>
    <source>
        <strain evidence="1">Expedition CK06-06</strain>
    </source>
</reference>